<name>A0ABU3UUL7_9ACTN</name>
<gene>
    <name evidence="2" type="ORF">PU648_35310</name>
</gene>
<feature type="chain" id="PRO_5045764422" evidence="1">
    <location>
        <begin position="24"/>
        <end position="137"/>
    </location>
</feature>
<reference evidence="2 3" key="1">
    <citation type="submission" date="2023-02" db="EMBL/GenBank/DDBJ databases">
        <authorList>
            <person name="Maleckis M."/>
        </authorList>
    </citation>
    <scope>NUCLEOTIDE SEQUENCE [LARGE SCALE GENOMIC DNA]</scope>
    <source>
        <strain evidence="2 3">P8-A2</strain>
    </source>
</reference>
<proteinExistence type="predicted"/>
<organism evidence="2 3">
    <name type="scientific">Streptomyces mirabilis</name>
    <dbReference type="NCBI Taxonomy" id="68239"/>
    <lineage>
        <taxon>Bacteria</taxon>
        <taxon>Bacillati</taxon>
        <taxon>Actinomycetota</taxon>
        <taxon>Actinomycetes</taxon>
        <taxon>Kitasatosporales</taxon>
        <taxon>Streptomycetaceae</taxon>
        <taxon>Streptomyces</taxon>
    </lineage>
</organism>
<dbReference type="Proteomes" id="UP001257627">
    <property type="component" value="Unassembled WGS sequence"/>
</dbReference>
<keyword evidence="1" id="KW-0732">Signal</keyword>
<protein>
    <submittedName>
        <fullName evidence="2">Uncharacterized protein</fullName>
    </submittedName>
</protein>
<comment type="caution">
    <text evidence="2">The sequence shown here is derived from an EMBL/GenBank/DDBJ whole genome shotgun (WGS) entry which is preliminary data.</text>
</comment>
<evidence type="ECO:0000256" key="1">
    <source>
        <dbReference type="SAM" id="SignalP"/>
    </source>
</evidence>
<evidence type="ECO:0000313" key="2">
    <source>
        <dbReference type="EMBL" id="MDU8997523.1"/>
    </source>
</evidence>
<sequence length="137" mass="15144">MKKSWAGVVAAGVFLTGAGTAAAAAWHELPEMTVQGVYFYEGRYKFNPPGQNHGAFEWAGYLHDAVARDGHNVYMQVRVEGHGAVRYYGKQGRTVSLHKSNWDGAQQYTDDAYIRACVDRGAAQSDLCTAELHYKKN</sequence>
<feature type="signal peptide" evidence="1">
    <location>
        <begin position="1"/>
        <end position="23"/>
    </location>
</feature>
<accession>A0ABU3UUL7</accession>
<dbReference type="EMBL" id="JARAKF010000001">
    <property type="protein sequence ID" value="MDU8997523.1"/>
    <property type="molecule type" value="Genomic_DNA"/>
</dbReference>
<evidence type="ECO:0000313" key="3">
    <source>
        <dbReference type="Proteomes" id="UP001257627"/>
    </source>
</evidence>
<keyword evidence="3" id="KW-1185">Reference proteome</keyword>
<dbReference type="RefSeq" id="WP_060900382.1">
    <property type="nucleotide sequence ID" value="NZ_JARAKF010000001.1"/>
</dbReference>